<comment type="function">
    <text evidence="10">Lyase that catalyzes the covalent linking of the heme group to the cytochrome C apoprotein to produce the mature functional cytochrome.</text>
</comment>
<dbReference type="Pfam" id="PF01265">
    <property type="entry name" value="Cyto_heme_lyase"/>
    <property type="match status" value="1"/>
</dbReference>
<keyword evidence="5 10" id="KW-0999">Mitochondrion inner membrane</keyword>
<dbReference type="EC" id="4.4.1.17" evidence="10"/>
<dbReference type="GO" id="GO:0004408">
    <property type="term" value="F:holocytochrome-c synthase activity"/>
    <property type="evidence" value="ECO:0007669"/>
    <property type="project" value="UniProtKB-EC"/>
</dbReference>
<keyword evidence="8 10" id="KW-0472">Membrane</keyword>
<reference evidence="12" key="1">
    <citation type="submission" date="2023-11" db="EMBL/GenBank/DDBJ databases">
        <authorList>
            <person name="De Vega J J."/>
            <person name="De Vega J J."/>
        </authorList>
    </citation>
    <scope>NUCLEOTIDE SEQUENCE</scope>
</reference>
<comment type="catalytic activity">
    <reaction evidence="10">
        <text>holo-[cytochrome c] = apo-[cytochrome c] + heme b</text>
        <dbReference type="Rhea" id="RHEA:22648"/>
        <dbReference type="Rhea" id="RHEA-COMP:10725"/>
        <dbReference type="Rhea" id="RHEA-COMP:10726"/>
        <dbReference type="ChEBI" id="CHEBI:29950"/>
        <dbReference type="ChEBI" id="CHEBI:60344"/>
        <dbReference type="ChEBI" id="CHEBI:83739"/>
        <dbReference type="EC" id="4.4.1.17"/>
    </reaction>
</comment>
<accession>A0AAD2GYG8</accession>
<evidence type="ECO:0000256" key="7">
    <source>
        <dbReference type="ARBA" id="ARBA00023128"/>
    </source>
</evidence>
<comment type="similarity">
    <text evidence="2 10">Belongs to the cytochrome c-type heme lyase family.</text>
</comment>
<dbReference type="Proteomes" id="UP001295794">
    <property type="component" value="Unassembled WGS sequence"/>
</dbReference>
<evidence type="ECO:0000256" key="1">
    <source>
        <dbReference type="ARBA" id="ARBA00004273"/>
    </source>
</evidence>
<evidence type="ECO:0000256" key="10">
    <source>
        <dbReference type="RuleBase" id="RU363130"/>
    </source>
</evidence>
<evidence type="ECO:0000256" key="8">
    <source>
        <dbReference type="ARBA" id="ARBA00023136"/>
    </source>
</evidence>
<dbReference type="GO" id="GO:0046872">
    <property type="term" value="F:metal ion binding"/>
    <property type="evidence" value="ECO:0007669"/>
    <property type="project" value="UniProtKB-KW"/>
</dbReference>
<dbReference type="GO" id="GO:0005743">
    <property type="term" value="C:mitochondrial inner membrane"/>
    <property type="evidence" value="ECO:0007669"/>
    <property type="project" value="UniProtKB-SubCell"/>
</dbReference>
<gene>
    <name evidence="12" type="ORF">MYCIT1_LOCUS5381</name>
</gene>
<comment type="caution">
    <text evidence="12">The sequence shown here is derived from an EMBL/GenBank/DDBJ whole genome shotgun (WGS) entry which is preliminary data.</text>
</comment>
<evidence type="ECO:0000313" key="12">
    <source>
        <dbReference type="EMBL" id="CAK5264860.1"/>
    </source>
</evidence>
<organism evidence="12 13">
    <name type="scientific">Mycena citricolor</name>
    <dbReference type="NCBI Taxonomy" id="2018698"/>
    <lineage>
        <taxon>Eukaryota</taxon>
        <taxon>Fungi</taxon>
        <taxon>Dikarya</taxon>
        <taxon>Basidiomycota</taxon>
        <taxon>Agaricomycotina</taxon>
        <taxon>Agaricomycetes</taxon>
        <taxon>Agaricomycetidae</taxon>
        <taxon>Agaricales</taxon>
        <taxon>Marasmiineae</taxon>
        <taxon>Mycenaceae</taxon>
        <taxon>Mycena</taxon>
    </lineage>
</organism>
<evidence type="ECO:0000256" key="6">
    <source>
        <dbReference type="ARBA" id="ARBA00023004"/>
    </source>
</evidence>
<name>A0AAD2GYG8_9AGAR</name>
<keyword evidence="7 10" id="KW-0496">Mitochondrion</keyword>
<dbReference type="AlphaFoldDB" id="A0AAD2GYG8"/>
<protein>
    <recommendedName>
        <fullName evidence="10">Holocytochrome c-type synthase</fullName>
        <ecNumber evidence="10">4.4.1.17</ecNumber>
    </recommendedName>
</protein>
<keyword evidence="4 10" id="KW-0479">Metal-binding</keyword>
<keyword evidence="6 10" id="KW-0408">Iron</keyword>
<evidence type="ECO:0000256" key="3">
    <source>
        <dbReference type="ARBA" id="ARBA00022617"/>
    </source>
</evidence>
<evidence type="ECO:0000256" key="4">
    <source>
        <dbReference type="ARBA" id="ARBA00022723"/>
    </source>
</evidence>
<feature type="region of interest" description="Disordered" evidence="11">
    <location>
        <begin position="1"/>
        <end position="75"/>
    </location>
</feature>
<dbReference type="PANTHER" id="PTHR12743:SF0">
    <property type="entry name" value="HOLOCYTOCHROME C-TYPE SYNTHASE"/>
    <property type="match status" value="1"/>
</dbReference>
<dbReference type="EMBL" id="CAVNYO010000072">
    <property type="protein sequence ID" value="CAK5264860.1"/>
    <property type="molecule type" value="Genomic_DNA"/>
</dbReference>
<sequence>MSCPVDHSQVKKEQSTDAAKCPVDHSPSSQSKDSSASVWSRLFSSGPTPSSSTPETTTSILSTERDISSIPRAGTSENWVYPSQAQFFSAMERKKHDPQAADMRTIVPIHNAVNERAWGQILEWESLRDANGCTDGPQLVTFKGRAAETDRSPRAKARVMMGYTAPFDRHDWIVDRCGIQMRYVIDFYTGKSTGPNAGPSFYLDVRPALDSWEGARMRMQRFWGGLLGFGPSSQIVSKA</sequence>
<dbReference type="InterPro" id="IPR000511">
    <property type="entry name" value="Holocyt_c/c1_synthase"/>
</dbReference>
<evidence type="ECO:0000256" key="9">
    <source>
        <dbReference type="ARBA" id="ARBA00023239"/>
    </source>
</evidence>
<keyword evidence="3 10" id="KW-0349">Heme</keyword>
<evidence type="ECO:0000256" key="2">
    <source>
        <dbReference type="ARBA" id="ARBA00007255"/>
    </source>
</evidence>
<keyword evidence="9 10" id="KW-0456">Lyase</keyword>
<evidence type="ECO:0000313" key="13">
    <source>
        <dbReference type="Proteomes" id="UP001295794"/>
    </source>
</evidence>
<keyword evidence="13" id="KW-1185">Reference proteome</keyword>
<proteinExistence type="inferred from homology"/>
<dbReference type="PANTHER" id="PTHR12743">
    <property type="entry name" value="CYTOCHROME C1 HEME LYASE"/>
    <property type="match status" value="1"/>
</dbReference>
<feature type="compositionally biased region" description="Low complexity" evidence="11">
    <location>
        <begin position="26"/>
        <end position="62"/>
    </location>
</feature>
<evidence type="ECO:0000256" key="11">
    <source>
        <dbReference type="SAM" id="MobiDB-lite"/>
    </source>
</evidence>
<evidence type="ECO:0000256" key="5">
    <source>
        <dbReference type="ARBA" id="ARBA00022792"/>
    </source>
</evidence>
<dbReference type="PROSITE" id="PS00822">
    <property type="entry name" value="CYTO_HEME_LYASE_2"/>
    <property type="match status" value="1"/>
</dbReference>
<comment type="subcellular location">
    <subcellularLocation>
        <location evidence="1 10">Mitochondrion inner membrane</location>
    </subcellularLocation>
</comment>